<protein>
    <recommendedName>
        <fullName evidence="3">proton-translocating NAD(P)(+) transhydrogenase</fullName>
        <ecNumber evidence="3">7.1.1.1</ecNumber>
    </recommendedName>
</protein>
<dbReference type="GO" id="GO:0016491">
    <property type="term" value="F:oxidoreductase activity"/>
    <property type="evidence" value="ECO:0007669"/>
    <property type="project" value="InterPro"/>
</dbReference>
<comment type="function">
    <text evidence="1">The transhydrogenation between NADH and NADP is coupled to respiration and ATP hydrolysis and functions as a proton pump across the membrane.</text>
</comment>
<dbReference type="SMART" id="SM01002">
    <property type="entry name" value="AlaDh_PNT_C"/>
    <property type="match status" value="1"/>
</dbReference>
<dbReference type="EMBL" id="BLPF01000002">
    <property type="protein sequence ID" value="GFJ80957.1"/>
    <property type="molecule type" value="Genomic_DNA"/>
</dbReference>
<dbReference type="Proteomes" id="UP000482800">
    <property type="component" value="Unassembled WGS sequence"/>
</dbReference>
<dbReference type="EC" id="7.1.1.1" evidence="3"/>
<dbReference type="InterPro" id="IPR036291">
    <property type="entry name" value="NAD(P)-bd_dom_sf"/>
</dbReference>
<accession>A0A6V8KGY1</accession>
<comment type="similarity">
    <text evidence="2">Belongs to the AlaDH/PNT family.</text>
</comment>
<dbReference type="SUPFAM" id="SSF52283">
    <property type="entry name" value="Formate/glycerate dehydrogenase catalytic domain-like"/>
    <property type="match status" value="1"/>
</dbReference>
<dbReference type="AlphaFoldDB" id="A0A6V8KGY1"/>
<dbReference type="Pfam" id="PF01262">
    <property type="entry name" value="AlaDh_PNT_C"/>
    <property type="match status" value="1"/>
</dbReference>
<keyword evidence="6" id="KW-1278">Translocase</keyword>
<dbReference type="Pfam" id="PF05222">
    <property type="entry name" value="AlaDh_PNT_N"/>
    <property type="match status" value="1"/>
</dbReference>
<evidence type="ECO:0000313" key="12">
    <source>
        <dbReference type="Proteomes" id="UP000482800"/>
    </source>
</evidence>
<dbReference type="GO" id="GO:0005886">
    <property type="term" value="C:plasma membrane"/>
    <property type="evidence" value="ECO:0007669"/>
    <property type="project" value="TreeGrafter"/>
</dbReference>
<dbReference type="PROSITE" id="PS00837">
    <property type="entry name" value="ALADH_PNT_2"/>
    <property type="match status" value="1"/>
</dbReference>
<evidence type="ECO:0000259" key="10">
    <source>
        <dbReference type="SMART" id="SM01003"/>
    </source>
</evidence>
<dbReference type="GO" id="GO:0006740">
    <property type="term" value="P:NADPH regeneration"/>
    <property type="evidence" value="ECO:0007669"/>
    <property type="project" value="TreeGrafter"/>
</dbReference>
<dbReference type="SUPFAM" id="SSF51735">
    <property type="entry name" value="NAD(P)-binding Rossmann-fold domains"/>
    <property type="match status" value="1"/>
</dbReference>
<keyword evidence="12" id="KW-1185">Reference proteome</keyword>
<dbReference type="RefSeq" id="WP_173059446.1">
    <property type="nucleotide sequence ID" value="NZ_BAABGO010000081.1"/>
</dbReference>
<evidence type="ECO:0000256" key="4">
    <source>
        <dbReference type="ARBA" id="ARBA00022741"/>
    </source>
</evidence>
<evidence type="ECO:0000256" key="8">
    <source>
        <dbReference type="ARBA" id="ARBA00048202"/>
    </source>
</evidence>
<dbReference type="InterPro" id="IPR007698">
    <property type="entry name" value="AlaDH/PNT_NAD(H)-bd"/>
</dbReference>
<dbReference type="Gene3D" id="3.40.50.720">
    <property type="entry name" value="NAD(P)-binding Rossmann-like Domain"/>
    <property type="match status" value="2"/>
</dbReference>
<keyword evidence="4" id="KW-0547">Nucleotide-binding</keyword>
<evidence type="ECO:0000256" key="1">
    <source>
        <dbReference type="ARBA" id="ARBA00003943"/>
    </source>
</evidence>
<dbReference type="SMART" id="SM01003">
    <property type="entry name" value="AlaDh_PNT_N"/>
    <property type="match status" value="1"/>
</dbReference>
<comment type="catalytic activity">
    <reaction evidence="8">
        <text>NAD(+) + NADPH + H(+)(in) = NADH + NADP(+) + H(+)(out)</text>
        <dbReference type="Rhea" id="RHEA:47992"/>
        <dbReference type="ChEBI" id="CHEBI:15378"/>
        <dbReference type="ChEBI" id="CHEBI:57540"/>
        <dbReference type="ChEBI" id="CHEBI:57783"/>
        <dbReference type="ChEBI" id="CHEBI:57945"/>
        <dbReference type="ChEBI" id="CHEBI:58349"/>
        <dbReference type="EC" id="7.1.1.1"/>
    </reaction>
</comment>
<dbReference type="PANTHER" id="PTHR10160">
    <property type="entry name" value="NAD(P) TRANSHYDROGENASE"/>
    <property type="match status" value="1"/>
</dbReference>
<dbReference type="GO" id="GO:0008750">
    <property type="term" value="F:proton-translocating NAD(P)+ transhydrogenase activity"/>
    <property type="evidence" value="ECO:0007669"/>
    <property type="project" value="UniProtKB-EC"/>
</dbReference>
<feature type="domain" description="Alanine dehydrogenase/pyridine nucleotide transhydrogenase N-terminal" evidence="10">
    <location>
        <begin position="7"/>
        <end position="138"/>
    </location>
</feature>
<keyword evidence="7" id="KW-0520">NAD</keyword>
<dbReference type="GO" id="GO:0050661">
    <property type="term" value="F:NADP binding"/>
    <property type="evidence" value="ECO:0007669"/>
    <property type="project" value="TreeGrafter"/>
</dbReference>
<comment type="caution">
    <text evidence="11">The sequence shown here is derived from an EMBL/GenBank/DDBJ whole genome shotgun (WGS) entry which is preliminary data.</text>
</comment>
<dbReference type="CDD" id="cd05304">
    <property type="entry name" value="Rubrum_tdh"/>
    <property type="match status" value="1"/>
</dbReference>
<organism evidence="11 12">
    <name type="scientific">Phytohabitans houttuyneae</name>
    <dbReference type="NCBI Taxonomy" id="1076126"/>
    <lineage>
        <taxon>Bacteria</taxon>
        <taxon>Bacillati</taxon>
        <taxon>Actinomycetota</taxon>
        <taxon>Actinomycetes</taxon>
        <taxon>Micromonosporales</taxon>
        <taxon>Micromonosporaceae</taxon>
    </lineage>
</organism>
<evidence type="ECO:0000256" key="7">
    <source>
        <dbReference type="ARBA" id="ARBA00023027"/>
    </source>
</evidence>
<evidence type="ECO:0000256" key="3">
    <source>
        <dbReference type="ARBA" id="ARBA00012943"/>
    </source>
</evidence>
<keyword evidence="5" id="KW-0521">NADP</keyword>
<dbReference type="InterPro" id="IPR007886">
    <property type="entry name" value="AlaDH/PNT_N"/>
</dbReference>
<evidence type="ECO:0000256" key="5">
    <source>
        <dbReference type="ARBA" id="ARBA00022857"/>
    </source>
</evidence>
<evidence type="ECO:0000313" key="11">
    <source>
        <dbReference type="EMBL" id="GFJ80957.1"/>
    </source>
</evidence>
<evidence type="ECO:0000259" key="9">
    <source>
        <dbReference type="SMART" id="SM01002"/>
    </source>
</evidence>
<name>A0A6V8KGY1_9ACTN</name>
<dbReference type="InterPro" id="IPR008143">
    <property type="entry name" value="Ala_DH/PNT_CS2"/>
</dbReference>
<evidence type="ECO:0000256" key="2">
    <source>
        <dbReference type="ARBA" id="ARBA00005689"/>
    </source>
</evidence>
<feature type="domain" description="Alanine dehydrogenase/pyridine nucleotide transhydrogenase NAD(H)-binding" evidence="9">
    <location>
        <begin position="147"/>
        <end position="312"/>
    </location>
</feature>
<sequence length="372" mass="37639">MGCLTVAVPREAAAGERRVALVPDGIRELRAAGFAVLVESGAGAAAFFTDDAYAAAGAEIVGAAEVYGRAEIVVTVGRPSGQFHSGQAILGMLSAVGDPPYLRRLAELGVTAVSFEGLPRRLSRAQPMDALTSQANVAGYKSVLVAANAYGGYFPMLVTAAGTVRPARVLVLGAGVAGLQAMATARRLGAVVSAYDIRPESRDEVASVGAVFLDVASPSGAGEGGYARALAGGEEHAERTALAVHLGRHDAVITTALVPGHRPPVLIDEESVKAMVPGSVVVDAACGPLGGNVSVARPDTTLVTDEGVTVIGAGNLAATVPTAASMAYSRNATALLRYLSRDGALAIDLTDEIQAGVVLTHGGRVIHEGVSS</sequence>
<reference evidence="11 12" key="2">
    <citation type="submission" date="2020-03" db="EMBL/GenBank/DDBJ databases">
        <authorList>
            <person name="Ichikawa N."/>
            <person name="Kimura A."/>
            <person name="Kitahashi Y."/>
            <person name="Uohara A."/>
        </authorList>
    </citation>
    <scope>NUCLEOTIDE SEQUENCE [LARGE SCALE GENOMIC DNA]</scope>
    <source>
        <strain evidence="11 12">NBRC 108639</strain>
    </source>
</reference>
<reference evidence="11 12" key="1">
    <citation type="submission" date="2020-03" db="EMBL/GenBank/DDBJ databases">
        <title>Whole genome shotgun sequence of Phytohabitans houttuyneae NBRC 108639.</title>
        <authorList>
            <person name="Komaki H."/>
            <person name="Tamura T."/>
        </authorList>
    </citation>
    <scope>NUCLEOTIDE SEQUENCE [LARGE SCALE GENOMIC DNA]</scope>
    <source>
        <strain evidence="11 12">NBRC 108639</strain>
    </source>
</reference>
<dbReference type="PANTHER" id="PTHR10160:SF19">
    <property type="entry name" value="PROTON-TRANSLOCATING NAD(P)(+) TRANSHYDROGENASE"/>
    <property type="match status" value="1"/>
</dbReference>
<proteinExistence type="inferred from homology"/>
<evidence type="ECO:0000256" key="6">
    <source>
        <dbReference type="ARBA" id="ARBA00022967"/>
    </source>
</evidence>
<gene>
    <name evidence="11" type="primary">pntA1</name>
    <name evidence="11" type="ORF">Phou_051370</name>
</gene>